<name>A0A7G9B4Z1_9FIRM</name>
<keyword evidence="2" id="KW-1185">Reference proteome</keyword>
<dbReference type="InterPro" id="IPR010451">
    <property type="entry name" value="Acetoacetate_decarboxylase"/>
</dbReference>
<dbReference type="GO" id="GO:0016829">
    <property type="term" value="F:lyase activity"/>
    <property type="evidence" value="ECO:0007669"/>
    <property type="project" value="InterPro"/>
</dbReference>
<organism evidence="1 2">
    <name type="scientific">Oscillibacter hominis</name>
    <dbReference type="NCBI Taxonomy" id="2763056"/>
    <lineage>
        <taxon>Bacteria</taxon>
        <taxon>Bacillati</taxon>
        <taxon>Bacillota</taxon>
        <taxon>Clostridia</taxon>
        <taxon>Eubacteriales</taxon>
        <taxon>Oscillospiraceae</taxon>
        <taxon>Oscillibacter</taxon>
    </lineage>
</organism>
<accession>A0A7G9B4Z1</accession>
<protein>
    <submittedName>
        <fullName evidence="1">Acetoacetate decarboxylase family protein</fullName>
    </submittedName>
</protein>
<dbReference type="InterPro" id="IPR023375">
    <property type="entry name" value="ADC_dom_sf"/>
</dbReference>
<gene>
    <name evidence="1" type="ORF">H8790_00775</name>
</gene>
<dbReference type="Gene3D" id="2.40.400.10">
    <property type="entry name" value="Acetoacetate decarboxylase-like"/>
    <property type="match status" value="1"/>
</dbReference>
<proteinExistence type="predicted"/>
<dbReference type="KEGG" id="ohi:H8790_00775"/>
<dbReference type="EMBL" id="CP060490">
    <property type="protein sequence ID" value="QNL44622.1"/>
    <property type="molecule type" value="Genomic_DNA"/>
</dbReference>
<evidence type="ECO:0000313" key="1">
    <source>
        <dbReference type="EMBL" id="QNL44622.1"/>
    </source>
</evidence>
<dbReference type="AlphaFoldDB" id="A0A7G9B4Z1"/>
<dbReference type="Pfam" id="PF06314">
    <property type="entry name" value="ADC"/>
    <property type="match status" value="1"/>
</dbReference>
<dbReference type="SUPFAM" id="SSF160104">
    <property type="entry name" value="Acetoacetate decarboxylase-like"/>
    <property type="match status" value="1"/>
</dbReference>
<dbReference type="Proteomes" id="UP000515960">
    <property type="component" value="Chromosome"/>
</dbReference>
<reference evidence="1 2" key="1">
    <citation type="submission" date="2020-08" db="EMBL/GenBank/DDBJ databases">
        <authorList>
            <person name="Liu C."/>
            <person name="Sun Q."/>
        </authorList>
    </citation>
    <scope>NUCLEOTIDE SEQUENCE [LARGE SCALE GENOMIC DNA]</scope>
    <source>
        <strain evidence="1 2">NSJ-62</strain>
    </source>
</reference>
<sequence length="267" mass="30295">MPELNTKVNPAPGEKYVMTQSLIMVPFRADPQKLRSRMLPKPLEPVGDGDIGWVFMVDTAMPGLREVAEGEPPDPDMTEFHELAIGMPAIYNGYEFGYMSQVCLDRQTAGLRRGILRNITYTQMTDIQPLLTGRNALQAGTKLYGISNRPHGELVAKVSIELTEPYDFEKLPVGCRRFAHARYLKDPANHNEPFIKDIPLFEFTNGLDGVDCWKGRTTLEFGGDYYGKWKDLGEIEPLEGFFYNFGYCYGSDSQVTPVEEKGDWKWF</sequence>
<dbReference type="RefSeq" id="WP_187333208.1">
    <property type="nucleotide sequence ID" value="NZ_CP060490.1"/>
</dbReference>
<evidence type="ECO:0000313" key="2">
    <source>
        <dbReference type="Proteomes" id="UP000515960"/>
    </source>
</evidence>